<evidence type="ECO:0000259" key="5">
    <source>
        <dbReference type="SMART" id="SM00862"/>
    </source>
</evidence>
<evidence type="ECO:0000313" key="7">
    <source>
        <dbReference type="Proteomes" id="UP001602119"/>
    </source>
</evidence>
<dbReference type="InterPro" id="IPR036388">
    <property type="entry name" value="WH-like_DNA-bd_sf"/>
</dbReference>
<feature type="domain" description="OmpR/PhoB-type" evidence="5">
    <location>
        <begin position="341"/>
        <end position="406"/>
    </location>
</feature>
<organism evidence="6 7">
    <name type="scientific">Microtetraspora fusca</name>
    <dbReference type="NCBI Taxonomy" id="1997"/>
    <lineage>
        <taxon>Bacteria</taxon>
        <taxon>Bacillati</taxon>
        <taxon>Actinomycetota</taxon>
        <taxon>Actinomycetes</taxon>
        <taxon>Streptosporangiales</taxon>
        <taxon>Streptosporangiaceae</taxon>
        <taxon>Microtetraspora</taxon>
    </lineage>
</organism>
<evidence type="ECO:0000256" key="3">
    <source>
        <dbReference type="ARBA" id="ARBA00023163"/>
    </source>
</evidence>
<keyword evidence="2" id="KW-0238">DNA-binding</keyword>
<dbReference type="EMBL" id="JBIAXI010000021">
    <property type="protein sequence ID" value="MFF4776959.1"/>
    <property type="molecule type" value="Genomic_DNA"/>
</dbReference>
<evidence type="ECO:0000256" key="1">
    <source>
        <dbReference type="ARBA" id="ARBA00023015"/>
    </source>
</evidence>
<name>A0ABW6VC85_MICFU</name>
<sequence length="550" mass="59610">MDATALADVAAECTLDAEIEKAATTVDVASDPAAQFSVLQQVREAMLSGDRPRVAPRSVILDSWRRSLAARVDPEHFRPPVVYKPEDVPDVRSAHPLRDVLPLLRELLVSIADESSYVMIVTDADGTILWREGPAGLCRIADPVGLCEGAGWAEGAIGTNAMGTALAVDAPVQIYSAEHLVRTYHPWTCAAAPVHDPDSGRALGVIDISGLLHELHPAVVTLVSASARLAESHLRRQMEMRDERLRVRHLPRLIGLRGEPGALVTATGRVIAAEPFGGPWPERLAIRPGSDRVLLADGREALVETLPEGYLIRLPRSATASRRPVLSLSFLGDRPAAVLDGRELPLTLRRAELLALLALRPAGLTAEQLALQLYGDDGNPTTVRAEIHRLRAQLGEAAMTAKPYRLRAEVEADFLTVRDALRAGDIRAAVAAAHAPLLVRSEAPAIRAERDQLVTALRSAVLDTQDHEALWTFGQSEPGSEDIEVFEHLVAELPARDPRQAVAAARLAWLLTEDDDTPATNRHAGSRRARIRPTIRPSTGRSACSSDRRR</sequence>
<dbReference type="InterPro" id="IPR001867">
    <property type="entry name" value="OmpR/PhoB-type_DNA-bd"/>
</dbReference>
<dbReference type="Pfam" id="PF01590">
    <property type="entry name" value="GAF"/>
    <property type="match status" value="1"/>
</dbReference>
<dbReference type="InterPro" id="IPR029016">
    <property type="entry name" value="GAF-like_dom_sf"/>
</dbReference>
<dbReference type="Gene3D" id="1.10.10.10">
    <property type="entry name" value="Winged helix-like DNA-binding domain superfamily/Winged helix DNA-binding domain"/>
    <property type="match status" value="1"/>
</dbReference>
<dbReference type="Proteomes" id="UP001602119">
    <property type="component" value="Unassembled WGS sequence"/>
</dbReference>
<feature type="compositionally biased region" description="Basic residues" evidence="4">
    <location>
        <begin position="524"/>
        <end position="533"/>
    </location>
</feature>
<keyword evidence="7" id="KW-1185">Reference proteome</keyword>
<gene>
    <name evidence="6" type="ORF">ACFY05_29255</name>
</gene>
<dbReference type="RefSeq" id="WP_387345371.1">
    <property type="nucleotide sequence ID" value="NZ_JBIAXI010000021.1"/>
</dbReference>
<feature type="compositionally biased region" description="Polar residues" evidence="4">
    <location>
        <begin position="536"/>
        <end position="550"/>
    </location>
</feature>
<dbReference type="SUPFAM" id="SSF46894">
    <property type="entry name" value="C-terminal effector domain of the bipartite response regulators"/>
    <property type="match status" value="1"/>
</dbReference>
<feature type="region of interest" description="Disordered" evidence="4">
    <location>
        <begin position="515"/>
        <end position="550"/>
    </location>
</feature>
<evidence type="ECO:0000256" key="2">
    <source>
        <dbReference type="ARBA" id="ARBA00023125"/>
    </source>
</evidence>
<reference evidence="6 7" key="1">
    <citation type="submission" date="2024-10" db="EMBL/GenBank/DDBJ databases">
        <title>The Natural Products Discovery Center: Release of the First 8490 Sequenced Strains for Exploring Actinobacteria Biosynthetic Diversity.</title>
        <authorList>
            <person name="Kalkreuter E."/>
            <person name="Kautsar S.A."/>
            <person name="Yang D."/>
            <person name="Bader C.D."/>
            <person name="Teijaro C.N."/>
            <person name="Fluegel L."/>
            <person name="Davis C.M."/>
            <person name="Simpson J.R."/>
            <person name="Lauterbach L."/>
            <person name="Steele A.D."/>
            <person name="Gui C."/>
            <person name="Meng S."/>
            <person name="Li G."/>
            <person name="Viehrig K."/>
            <person name="Ye F."/>
            <person name="Su P."/>
            <person name="Kiefer A.F."/>
            <person name="Nichols A."/>
            <person name="Cepeda A.J."/>
            <person name="Yan W."/>
            <person name="Fan B."/>
            <person name="Jiang Y."/>
            <person name="Adhikari A."/>
            <person name="Zheng C.-J."/>
            <person name="Schuster L."/>
            <person name="Cowan T.M."/>
            <person name="Smanski M.J."/>
            <person name="Chevrette M.G."/>
            <person name="De Carvalho L.P.S."/>
            <person name="Shen B."/>
        </authorList>
    </citation>
    <scope>NUCLEOTIDE SEQUENCE [LARGE SCALE GENOMIC DNA]</scope>
    <source>
        <strain evidence="6 7">NPDC001281</strain>
    </source>
</reference>
<dbReference type="Gene3D" id="3.30.450.40">
    <property type="match status" value="1"/>
</dbReference>
<comment type="caution">
    <text evidence="6">The sequence shown here is derived from an EMBL/GenBank/DDBJ whole genome shotgun (WGS) entry which is preliminary data.</text>
</comment>
<evidence type="ECO:0000313" key="6">
    <source>
        <dbReference type="EMBL" id="MFF4776959.1"/>
    </source>
</evidence>
<keyword evidence="1" id="KW-0805">Transcription regulation</keyword>
<dbReference type="SMART" id="SM00862">
    <property type="entry name" value="Trans_reg_C"/>
    <property type="match status" value="1"/>
</dbReference>
<proteinExistence type="predicted"/>
<keyword evidence="3" id="KW-0804">Transcription</keyword>
<evidence type="ECO:0000256" key="4">
    <source>
        <dbReference type="SAM" id="MobiDB-lite"/>
    </source>
</evidence>
<dbReference type="InterPro" id="IPR003018">
    <property type="entry name" value="GAF"/>
</dbReference>
<dbReference type="InterPro" id="IPR016032">
    <property type="entry name" value="Sig_transdc_resp-reg_C-effctor"/>
</dbReference>
<protein>
    <submittedName>
        <fullName evidence="6">GAF domain-containing protein</fullName>
    </submittedName>
</protein>
<accession>A0ABW6VC85</accession>